<dbReference type="RefSeq" id="WP_345238381.1">
    <property type="nucleotide sequence ID" value="NZ_BAABGZ010000081.1"/>
</dbReference>
<reference evidence="2" key="1">
    <citation type="journal article" date="2019" name="Int. J. Syst. Evol. Microbiol.">
        <title>The Global Catalogue of Microorganisms (GCM) 10K type strain sequencing project: providing services to taxonomists for standard genome sequencing and annotation.</title>
        <authorList>
            <consortium name="The Broad Institute Genomics Platform"/>
            <consortium name="The Broad Institute Genome Sequencing Center for Infectious Disease"/>
            <person name="Wu L."/>
            <person name="Ma J."/>
        </authorList>
    </citation>
    <scope>NUCLEOTIDE SEQUENCE [LARGE SCALE GENOMIC DNA]</scope>
    <source>
        <strain evidence="2">JCM 17923</strain>
    </source>
</reference>
<dbReference type="Proteomes" id="UP001501153">
    <property type="component" value="Unassembled WGS sequence"/>
</dbReference>
<name>A0ABP8ISB0_9BACT</name>
<evidence type="ECO:0000313" key="2">
    <source>
        <dbReference type="Proteomes" id="UP001501153"/>
    </source>
</evidence>
<dbReference type="EMBL" id="BAABGZ010000081">
    <property type="protein sequence ID" value="GAA4370256.1"/>
    <property type="molecule type" value="Genomic_DNA"/>
</dbReference>
<accession>A0ABP8ISB0</accession>
<gene>
    <name evidence="1" type="ORF">GCM10023185_44630</name>
</gene>
<evidence type="ECO:0000313" key="1">
    <source>
        <dbReference type="EMBL" id="GAA4370256.1"/>
    </source>
</evidence>
<keyword evidence="2" id="KW-1185">Reference proteome</keyword>
<comment type="caution">
    <text evidence="1">The sequence shown here is derived from an EMBL/GenBank/DDBJ whole genome shotgun (WGS) entry which is preliminary data.</text>
</comment>
<proteinExistence type="predicted"/>
<sequence>MPSALFFVSDYYELRYQADRGILHGRARRGLSMDEFLEVCEQFLLLARQQHCRYWLLDGRADINRRDPSIYLWLNEDYLPRVREALGEGPCMAFLATPEQWAQLGQRGYGPNAPARPASLSYTGWFTEEAQALSWLNKFRSPLPAA</sequence>
<organism evidence="1 2">
    <name type="scientific">Hymenobacter saemangeumensis</name>
    <dbReference type="NCBI Taxonomy" id="1084522"/>
    <lineage>
        <taxon>Bacteria</taxon>
        <taxon>Pseudomonadati</taxon>
        <taxon>Bacteroidota</taxon>
        <taxon>Cytophagia</taxon>
        <taxon>Cytophagales</taxon>
        <taxon>Hymenobacteraceae</taxon>
        <taxon>Hymenobacter</taxon>
    </lineage>
</organism>
<protein>
    <recommendedName>
        <fullName evidence="3">STAS/SEC14 domain-containing protein</fullName>
    </recommendedName>
</protein>
<evidence type="ECO:0008006" key="3">
    <source>
        <dbReference type="Google" id="ProtNLM"/>
    </source>
</evidence>